<organism evidence="2">
    <name type="scientific">Pristhesancus plagipennis</name>
    <name type="common">Common assassin bug</name>
    <dbReference type="NCBI Taxonomy" id="1955184"/>
    <lineage>
        <taxon>Eukaryota</taxon>
        <taxon>Metazoa</taxon>
        <taxon>Ecdysozoa</taxon>
        <taxon>Arthropoda</taxon>
        <taxon>Hexapoda</taxon>
        <taxon>Insecta</taxon>
        <taxon>Pterygota</taxon>
        <taxon>Neoptera</taxon>
        <taxon>Paraneoptera</taxon>
        <taxon>Hemiptera</taxon>
        <taxon>Heteroptera</taxon>
        <taxon>Panheteroptera</taxon>
        <taxon>Cimicomorpha</taxon>
        <taxon>Reduviidae</taxon>
        <taxon>Harpactorinae</taxon>
        <taxon>Harpactorini</taxon>
        <taxon>Pristhesancus</taxon>
    </lineage>
</organism>
<accession>A0A2K8JUE7</accession>
<feature type="chain" id="PRO_5014707159" evidence="1">
    <location>
        <begin position="24"/>
        <end position="61"/>
    </location>
</feature>
<dbReference type="EMBL" id="KY030914">
    <property type="protein sequence ID" value="ATU82665.1"/>
    <property type="molecule type" value="mRNA"/>
</dbReference>
<proteinExistence type="evidence at transcript level"/>
<protein>
    <submittedName>
        <fullName evidence="2">Venom peptide Pp17a</fullName>
    </submittedName>
</protein>
<evidence type="ECO:0000256" key="1">
    <source>
        <dbReference type="SAM" id="SignalP"/>
    </source>
</evidence>
<feature type="signal peptide" evidence="1">
    <location>
        <begin position="1"/>
        <end position="23"/>
    </location>
</feature>
<name>A0A2K8JUE7_PRIPG</name>
<evidence type="ECO:0000313" key="2">
    <source>
        <dbReference type="EMBL" id="ATU82665.1"/>
    </source>
</evidence>
<sequence>MQLKFLFIFAVIVLSALFTGVYSEETEKLEEIGGKPEIEPRCGKGGYKKGGYKKWGGKKWG</sequence>
<dbReference type="AlphaFoldDB" id="A0A2K8JUE7"/>
<keyword evidence="1" id="KW-0732">Signal</keyword>
<reference evidence="2" key="1">
    <citation type="submission" date="2016-10" db="EMBL/GenBank/DDBJ databases">
        <title>The assassin bug Pristhesancus plagipennis produces two different types of venom.</title>
        <authorList>
            <person name="Walker A.A."/>
            <person name="Herzig V."/>
            <person name="Jin J."/>
            <person name="Fry B.G."/>
            <person name="King G.F."/>
        </authorList>
    </citation>
    <scope>NUCLEOTIDE SEQUENCE</scope>
</reference>